<evidence type="ECO:0000256" key="1">
    <source>
        <dbReference type="ARBA" id="ARBA00022670"/>
    </source>
</evidence>
<dbReference type="Gene3D" id="3.40.630.10">
    <property type="entry name" value="Zn peptidases"/>
    <property type="match status" value="1"/>
</dbReference>
<protein>
    <submittedName>
        <fullName evidence="4">M20/M25/M40 family metallo-hydrolase</fullName>
    </submittedName>
</protein>
<evidence type="ECO:0000256" key="3">
    <source>
        <dbReference type="ARBA" id="ARBA00022801"/>
    </source>
</evidence>
<dbReference type="SUPFAM" id="SSF53187">
    <property type="entry name" value="Zn-dependent exopeptidases"/>
    <property type="match status" value="1"/>
</dbReference>
<evidence type="ECO:0000313" key="4">
    <source>
        <dbReference type="EMBL" id="MBK6301326.1"/>
    </source>
</evidence>
<keyword evidence="3" id="KW-0378">Hydrolase</keyword>
<comment type="caution">
    <text evidence="4">The sequence shown here is derived from an EMBL/GenBank/DDBJ whole genome shotgun (WGS) entry which is preliminary data.</text>
</comment>
<evidence type="ECO:0000256" key="2">
    <source>
        <dbReference type="ARBA" id="ARBA00022723"/>
    </source>
</evidence>
<dbReference type="EMBL" id="JADIXZ010000004">
    <property type="protein sequence ID" value="MBK6301326.1"/>
    <property type="molecule type" value="Genomic_DNA"/>
</dbReference>
<evidence type="ECO:0000313" key="5">
    <source>
        <dbReference type="Proteomes" id="UP000718281"/>
    </source>
</evidence>
<reference evidence="4 5" key="1">
    <citation type="submission" date="2020-10" db="EMBL/GenBank/DDBJ databases">
        <title>Connecting structure to function with the recovery of over 1000 high-quality activated sludge metagenome-assembled genomes encoding full-length rRNA genes using long-read sequencing.</title>
        <authorList>
            <person name="Singleton C.M."/>
            <person name="Petriglieri F."/>
            <person name="Kristensen J.M."/>
            <person name="Kirkegaard R.H."/>
            <person name="Michaelsen T.Y."/>
            <person name="Andersen M.H."/>
            <person name="Karst S.M."/>
            <person name="Dueholm M.S."/>
            <person name="Nielsen P.H."/>
            <person name="Albertsen M."/>
        </authorList>
    </citation>
    <scope>NUCLEOTIDE SEQUENCE [LARGE SCALE GENOMIC DNA]</scope>
    <source>
        <strain evidence="4">AalE_18-Q3-R2-46_BAT3C.188</strain>
    </source>
</reference>
<organism evidence="4 5">
    <name type="scientific">Candidatus Phosphoribacter hodrii</name>
    <dbReference type="NCBI Taxonomy" id="2953743"/>
    <lineage>
        <taxon>Bacteria</taxon>
        <taxon>Bacillati</taxon>
        <taxon>Actinomycetota</taxon>
        <taxon>Actinomycetes</taxon>
        <taxon>Micrococcales</taxon>
        <taxon>Dermatophilaceae</taxon>
        <taxon>Candidatus Phosphoribacter</taxon>
    </lineage>
</organism>
<dbReference type="PANTHER" id="PTHR43270">
    <property type="entry name" value="BETA-ALA-HIS DIPEPTIDASE"/>
    <property type="match status" value="1"/>
</dbReference>
<dbReference type="InterPro" id="IPR002933">
    <property type="entry name" value="Peptidase_M20"/>
</dbReference>
<dbReference type="PANTHER" id="PTHR43270:SF4">
    <property type="entry name" value="CARNOSINE DIPEPTIDASE 2, ISOFORM A"/>
    <property type="match status" value="1"/>
</dbReference>
<dbReference type="Pfam" id="PF01546">
    <property type="entry name" value="Peptidase_M20"/>
    <property type="match status" value="1"/>
</dbReference>
<proteinExistence type="predicted"/>
<accession>A0A935CFR6</accession>
<dbReference type="GO" id="GO:0046872">
    <property type="term" value="F:metal ion binding"/>
    <property type="evidence" value="ECO:0007669"/>
    <property type="project" value="UniProtKB-KW"/>
</dbReference>
<keyword evidence="1" id="KW-0645">Protease</keyword>
<sequence>MGDFIRIPALSPAFDADWVEHGFLDQMVELAATWLTAQRLPGAVIEILRSPGRTPLLFVDIPAQGTAAEATVLVYGHLDKQPEFQGWREGTGPWTPVFDGIRLFGRGSADDAYAVCLLGAALGALVAQGASYPRCVAVFETGEESGSPDLAYWLGVLGDRLGQVGLVACLDSGAGDYDRLWAVTSLRGTASATLTVRVLDEGAHSGDAGGVVPSSFRVLRALLDRVESSATGEILLPELRCDIPADREDQARATAELLGASLWERFSWASSADGRVRACTEDPHEALLRRAWHPSLAVVGAEGMPPLATAGNVLRPFTSIRLSLRLPPLCGAAAALAAVGEVLTADPPYGAVVTFEPSPQVVDGWNAPPFSVELSAALNAASAACFDGAAPAFIGQGGTIPLMGLLGGLFPDAQFLACGVQGPGTNAHGPNESLHIPYTERLTASLAVVINALAL</sequence>
<gene>
    <name evidence="4" type="ORF">IPF40_09840</name>
</gene>
<keyword evidence="2" id="KW-0479">Metal-binding</keyword>
<dbReference type="AlphaFoldDB" id="A0A935CFR6"/>
<dbReference type="InterPro" id="IPR051458">
    <property type="entry name" value="Cyt/Met_Dipeptidase"/>
</dbReference>
<dbReference type="Gene3D" id="3.30.70.360">
    <property type="match status" value="1"/>
</dbReference>
<name>A0A935CFR6_9MICO</name>
<dbReference type="GO" id="GO:0008233">
    <property type="term" value="F:peptidase activity"/>
    <property type="evidence" value="ECO:0007669"/>
    <property type="project" value="UniProtKB-KW"/>
</dbReference>
<dbReference type="GO" id="GO:0006508">
    <property type="term" value="P:proteolysis"/>
    <property type="evidence" value="ECO:0007669"/>
    <property type="project" value="UniProtKB-KW"/>
</dbReference>
<dbReference type="Proteomes" id="UP000718281">
    <property type="component" value="Unassembled WGS sequence"/>
</dbReference>